<protein>
    <submittedName>
        <fullName evidence="9">Undecaprenyl-phosphate glucose phosphotransferase</fullName>
        <ecNumber evidence="9">2.7.8.31</ecNumber>
    </submittedName>
</protein>
<name>A0A5C0B1Q2_9BURK</name>
<proteinExistence type="inferred from homology"/>
<keyword evidence="4 7" id="KW-0812">Transmembrane</keyword>
<keyword evidence="10" id="KW-1185">Reference proteome</keyword>
<gene>
    <name evidence="9" type="ORF">FXN63_20275</name>
</gene>
<evidence type="ECO:0000259" key="8">
    <source>
        <dbReference type="Pfam" id="PF02397"/>
    </source>
</evidence>
<dbReference type="NCBIfam" id="TIGR03023">
    <property type="entry name" value="WcaJ_sugtrans"/>
    <property type="match status" value="1"/>
</dbReference>
<comment type="subcellular location">
    <subcellularLocation>
        <location evidence="1">Membrane</location>
        <topology evidence="1">Multi-pass membrane protein</topology>
    </subcellularLocation>
</comment>
<dbReference type="GO" id="GO:0089702">
    <property type="term" value="F:undecaprenyl-phosphate glucose phosphotransferase activity"/>
    <property type="evidence" value="ECO:0007669"/>
    <property type="project" value="UniProtKB-EC"/>
</dbReference>
<feature type="domain" description="Bacterial sugar transferase" evidence="8">
    <location>
        <begin position="292"/>
        <end position="479"/>
    </location>
</feature>
<feature type="transmembrane region" description="Helical" evidence="7">
    <location>
        <begin position="119"/>
        <end position="137"/>
    </location>
</feature>
<evidence type="ECO:0000256" key="4">
    <source>
        <dbReference type="ARBA" id="ARBA00022692"/>
    </source>
</evidence>
<dbReference type="OrthoDB" id="9808602at2"/>
<dbReference type="EMBL" id="CP043046">
    <property type="protein sequence ID" value="QEI07916.1"/>
    <property type="molecule type" value="Genomic_DNA"/>
</dbReference>
<dbReference type="Proteomes" id="UP000325161">
    <property type="component" value="Chromosome"/>
</dbReference>
<dbReference type="PANTHER" id="PTHR30576:SF0">
    <property type="entry name" value="UNDECAPRENYL-PHOSPHATE N-ACETYLGALACTOSAMINYL 1-PHOSPHATE TRANSFERASE-RELATED"/>
    <property type="match status" value="1"/>
</dbReference>
<accession>A0A5C0B1Q2</accession>
<comment type="similarity">
    <text evidence="2">Belongs to the bacterial sugar transferase family.</text>
</comment>
<dbReference type="NCBIfam" id="TIGR03025">
    <property type="entry name" value="EPS_sugtrans"/>
    <property type="match status" value="1"/>
</dbReference>
<dbReference type="Pfam" id="PF13727">
    <property type="entry name" value="CoA_binding_3"/>
    <property type="match status" value="1"/>
</dbReference>
<evidence type="ECO:0000313" key="9">
    <source>
        <dbReference type="EMBL" id="QEI07916.1"/>
    </source>
</evidence>
<dbReference type="Pfam" id="PF02397">
    <property type="entry name" value="Bac_transf"/>
    <property type="match status" value="1"/>
</dbReference>
<dbReference type="InterPro" id="IPR003362">
    <property type="entry name" value="Bact_transf"/>
</dbReference>
<dbReference type="AlphaFoldDB" id="A0A5C0B1Q2"/>
<dbReference type="InterPro" id="IPR017475">
    <property type="entry name" value="EPS_sugar_tfrase"/>
</dbReference>
<reference evidence="9 10" key="1">
    <citation type="submission" date="2019-08" db="EMBL/GenBank/DDBJ databases">
        <title>Amphibian skin-associated Pigmentiphaga: genome sequence and occurrence across geography and hosts.</title>
        <authorList>
            <person name="Bletz M.C."/>
            <person name="Bunk B."/>
            <person name="Sproeer C."/>
            <person name="Biwer P."/>
            <person name="Reiter S."/>
            <person name="Rabemananjara F.C.E."/>
            <person name="Schulz S."/>
            <person name="Overmann J."/>
            <person name="Vences M."/>
        </authorList>
    </citation>
    <scope>NUCLEOTIDE SEQUENCE [LARGE SCALE GENOMIC DNA]</scope>
    <source>
        <strain evidence="9 10">Mada1488</strain>
    </source>
</reference>
<feature type="transmembrane region" description="Helical" evidence="7">
    <location>
        <begin position="57"/>
        <end position="77"/>
    </location>
</feature>
<dbReference type="PANTHER" id="PTHR30576">
    <property type="entry name" value="COLANIC BIOSYNTHESIS UDP-GLUCOSE LIPID CARRIER TRANSFERASE"/>
    <property type="match status" value="1"/>
</dbReference>
<evidence type="ECO:0000256" key="1">
    <source>
        <dbReference type="ARBA" id="ARBA00004141"/>
    </source>
</evidence>
<dbReference type="GO" id="GO:0016020">
    <property type="term" value="C:membrane"/>
    <property type="evidence" value="ECO:0007669"/>
    <property type="project" value="UniProtKB-SubCell"/>
</dbReference>
<keyword evidence="5 7" id="KW-1133">Transmembrane helix</keyword>
<keyword evidence="3 9" id="KW-0808">Transferase</keyword>
<evidence type="ECO:0000256" key="5">
    <source>
        <dbReference type="ARBA" id="ARBA00022989"/>
    </source>
</evidence>
<evidence type="ECO:0000256" key="3">
    <source>
        <dbReference type="ARBA" id="ARBA00022679"/>
    </source>
</evidence>
<dbReference type="KEGG" id="pacr:FXN63_20275"/>
<sequence>MASQPRRQQLKANAMSERLTRHDRLFFVLAGAGSAVLAVALFLGLQWRWEVEMNDKSLLLVIAVSTFTIFYRFPLLLSARRTLYMARRAIGRWINLMVIVLMAYFLVPSMNASVPREMMELWALLTLPVLLLALIVMRKSALGLYASASEVRKAIFLLPGDEANLLGMRLRRSPVLGIEVAGYYGEPPSANPDRIVTAIDIPPPLPRLGDLNDALKAISTNTYHVVFVGMRVLQQEKEREVAQALGNSTASIYLVPEARLFGYFTMASTDIAGVPLLALHENHILGLSRLLKRTVDLVLSAIALTMLAPIMLMIALGIRFTSPGPVFFRQARYGLNGEAIQIFKFRSMHTKQTVEESTMVKQAVMGDPRVTKLGRFLRKSSLDELPQLFNVLMGDMSLVGPRPHAAAHNEMYRSLITGYMLRHTVKPGITGWAQVNGLRGETETLDKMRRRIEYDHHYIQNWSLNLDIRIMFMTLRTLFWDKAAY</sequence>
<evidence type="ECO:0000256" key="2">
    <source>
        <dbReference type="ARBA" id="ARBA00006464"/>
    </source>
</evidence>
<feature type="transmembrane region" description="Helical" evidence="7">
    <location>
        <begin position="89"/>
        <end position="107"/>
    </location>
</feature>
<feature type="transmembrane region" description="Helical" evidence="7">
    <location>
        <begin position="297"/>
        <end position="318"/>
    </location>
</feature>
<evidence type="ECO:0000256" key="7">
    <source>
        <dbReference type="SAM" id="Phobius"/>
    </source>
</evidence>
<feature type="transmembrane region" description="Helical" evidence="7">
    <location>
        <begin position="25"/>
        <end position="45"/>
    </location>
</feature>
<dbReference type="InterPro" id="IPR017473">
    <property type="entry name" value="Undecaprenyl-P_gluc_Ptfrase"/>
</dbReference>
<evidence type="ECO:0000313" key="10">
    <source>
        <dbReference type="Proteomes" id="UP000325161"/>
    </source>
</evidence>
<organism evidence="9 10">
    <name type="scientific">Pigmentiphaga aceris</name>
    <dbReference type="NCBI Taxonomy" id="1940612"/>
    <lineage>
        <taxon>Bacteria</taxon>
        <taxon>Pseudomonadati</taxon>
        <taxon>Pseudomonadota</taxon>
        <taxon>Betaproteobacteria</taxon>
        <taxon>Burkholderiales</taxon>
        <taxon>Alcaligenaceae</taxon>
        <taxon>Pigmentiphaga</taxon>
    </lineage>
</organism>
<evidence type="ECO:0000256" key="6">
    <source>
        <dbReference type="ARBA" id="ARBA00023136"/>
    </source>
</evidence>
<keyword evidence="6 7" id="KW-0472">Membrane</keyword>
<dbReference type="EC" id="2.7.8.31" evidence="9"/>